<comment type="caution">
    <text evidence="1">The sequence shown here is derived from an EMBL/GenBank/DDBJ whole genome shotgun (WGS) entry which is preliminary data.</text>
</comment>
<gene>
    <name evidence="1" type="ORF">ElyMa_001437600</name>
</gene>
<proteinExistence type="predicted"/>
<protein>
    <submittedName>
        <fullName evidence="1">Uncharacterized protein</fullName>
    </submittedName>
</protein>
<dbReference type="EMBL" id="BMAT01002821">
    <property type="protein sequence ID" value="GFS14966.1"/>
    <property type="molecule type" value="Genomic_DNA"/>
</dbReference>
<dbReference type="AlphaFoldDB" id="A0AAV4J114"/>
<sequence>MFDFQQQLTMFLNQFCKPNQSRNPGVASTRSPNQTSPETRVWVTDRWSFFFWGFERAHSKCVYHLDTLFLGRIYSCIVNMPAILRDRIKEGAKLKKRQIRMKEEPKRQTG</sequence>
<name>A0AAV4J114_9GAST</name>
<dbReference type="Proteomes" id="UP000762676">
    <property type="component" value="Unassembled WGS sequence"/>
</dbReference>
<keyword evidence="2" id="KW-1185">Reference proteome</keyword>
<reference evidence="1 2" key="1">
    <citation type="journal article" date="2021" name="Elife">
        <title>Chloroplast acquisition without the gene transfer in kleptoplastic sea slugs, Plakobranchus ocellatus.</title>
        <authorList>
            <person name="Maeda T."/>
            <person name="Takahashi S."/>
            <person name="Yoshida T."/>
            <person name="Shimamura S."/>
            <person name="Takaki Y."/>
            <person name="Nagai Y."/>
            <person name="Toyoda A."/>
            <person name="Suzuki Y."/>
            <person name="Arimoto A."/>
            <person name="Ishii H."/>
            <person name="Satoh N."/>
            <person name="Nishiyama T."/>
            <person name="Hasebe M."/>
            <person name="Maruyama T."/>
            <person name="Minagawa J."/>
            <person name="Obokata J."/>
            <person name="Shigenobu S."/>
        </authorList>
    </citation>
    <scope>NUCLEOTIDE SEQUENCE [LARGE SCALE GENOMIC DNA]</scope>
</reference>
<accession>A0AAV4J114</accession>
<evidence type="ECO:0000313" key="2">
    <source>
        <dbReference type="Proteomes" id="UP000762676"/>
    </source>
</evidence>
<evidence type="ECO:0000313" key="1">
    <source>
        <dbReference type="EMBL" id="GFS14966.1"/>
    </source>
</evidence>
<organism evidence="1 2">
    <name type="scientific">Elysia marginata</name>
    <dbReference type="NCBI Taxonomy" id="1093978"/>
    <lineage>
        <taxon>Eukaryota</taxon>
        <taxon>Metazoa</taxon>
        <taxon>Spiralia</taxon>
        <taxon>Lophotrochozoa</taxon>
        <taxon>Mollusca</taxon>
        <taxon>Gastropoda</taxon>
        <taxon>Heterobranchia</taxon>
        <taxon>Euthyneura</taxon>
        <taxon>Panpulmonata</taxon>
        <taxon>Sacoglossa</taxon>
        <taxon>Placobranchoidea</taxon>
        <taxon>Plakobranchidae</taxon>
        <taxon>Elysia</taxon>
    </lineage>
</organism>